<dbReference type="EMBL" id="WUUT01000001">
    <property type="protein sequence ID" value="MXR50212.1"/>
    <property type="molecule type" value="Genomic_DNA"/>
</dbReference>
<evidence type="ECO:0000313" key="3">
    <source>
        <dbReference type="Proteomes" id="UP000466535"/>
    </source>
</evidence>
<dbReference type="PANTHER" id="PTHR35399">
    <property type="entry name" value="SLR8030 PROTEIN"/>
    <property type="match status" value="1"/>
</dbReference>
<dbReference type="InterPro" id="IPR008557">
    <property type="entry name" value="PhoX"/>
</dbReference>
<dbReference type="OrthoDB" id="167814at2157"/>
<gene>
    <name evidence="2" type="ORF">GRX03_01120</name>
</gene>
<organism evidence="2 3">
    <name type="scientific">Halovenus carboxidivorans</name>
    <dbReference type="NCBI Taxonomy" id="2692199"/>
    <lineage>
        <taxon>Archaea</taxon>
        <taxon>Methanobacteriati</taxon>
        <taxon>Methanobacteriota</taxon>
        <taxon>Stenosarchaea group</taxon>
        <taxon>Halobacteria</taxon>
        <taxon>Halobacteriales</taxon>
        <taxon>Haloarculaceae</taxon>
        <taxon>Halovenus</taxon>
    </lineage>
</organism>
<feature type="region of interest" description="Disordered" evidence="1">
    <location>
        <begin position="667"/>
        <end position="760"/>
    </location>
</feature>
<feature type="compositionally biased region" description="Gly residues" evidence="1">
    <location>
        <begin position="750"/>
        <end position="760"/>
    </location>
</feature>
<sequence>MKTSVAAAVGAGATNVAAAQKDRQSRETDSDDTLTESAPGTVLGEMKRFSTTAFGAEMTGPFVFDDGTLLHSIQHPSRDNPTPWDTAGVGYYEEFQFEFDGTNDDFEEPTPPEGTEQDYARAANAEFEFLIHEGDPINGGTERWGITQTPDGIDVTTENFAGTTYGASGYNPDCNQFIPTNEEGTEGYLFTNDENSPGNIMRTPISKTEDGEWEADRANAINTVNTEPFREIGGTRINCYGDLSPWGTMISSEENYAHPRVSLGSTVSDAVDAGTGQGVYGANHFWNRPNPTEIASAVSNYSEVESWNIQGYWAMSGVEHLAYYLGAEPVPAGNGNPIEPIGDTYPNPYRYGYHVDIREPTADPPQPVKYYVMGRSAWESPNILPDERTVYGSPDGDSKGIYKFVADEPIPSYDDPMEIEGTLYVSKVTNSEASSGQSPAKVPLEVEWLELGHASNGEVESWIAEYDGITQVEYLESHVDGWSEGDEVTAEVLKQADLEVIENGNQDYISDEEIVEWARQYEQNGPDGVDEELRRVPFLETRAAAKEIGASVEFNKAEGIDSKDDAEPGDYMYLGISEFNDDLDNQGLTDGGDIALDRVDGGVVYRAELDSEYNISTLEPVIVGPDFTEEQAMEDVDNSLRNVDNVYTMRDGRVLCCEDGWRGANRSYPNDGMYVYEPPQESEENASNVESGETNSGSDDSESRNGSGGTESSDGSDGGETSGETNTETEGSTSSSSESDETGDESSDGTGPGLGVGSGIAGLAGASYLLKEHLDDEEE</sequence>
<comment type="caution">
    <text evidence="2">The sequence shown here is derived from an EMBL/GenBank/DDBJ whole genome shotgun (WGS) entry which is preliminary data.</text>
</comment>
<proteinExistence type="predicted"/>
<dbReference type="RefSeq" id="WP_159762366.1">
    <property type="nucleotide sequence ID" value="NZ_WUUT01000001.1"/>
</dbReference>
<reference evidence="2 3" key="1">
    <citation type="submission" date="2019-12" db="EMBL/GenBank/DDBJ databases">
        <title>Isolation and characterization of three novel carbon monoxide-oxidizing members of Halobacteria from salione crusts and soils.</title>
        <authorList>
            <person name="Myers M.R."/>
            <person name="King G.M."/>
        </authorList>
    </citation>
    <scope>NUCLEOTIDE SEQUENCE [LARGE SCALE GENOMIC DNA]</scope>
    <source>
        <strain evidence="2 3">WSH3</strain>
    </source>
</reference>
<dbReference type="Pfam" id="PF05787">
    <property type="entry name" value="PhoX"/>
    <property type="match status" value="1"/>
</dbReference>
<accession>A0A6B0T4J0</accession>
<keyword evidence="3" id="KW-1185">Reference proteome</keyword>
<feature type="region of interest" description="Disordered" evidence="1">
    <location>
        <begin position="1"/>
        <end position="41"/>
    </location>
</feature>
<protein>
    <submittedName>
        <fullName evidence="2">DUF839 domain-containing protein</fullName>
    </submittedName>
</protein>
<feature type="compositionally biased region" description="Polar residues" evidence="1">
    <location>
        <begin position="685"/>
        <end position="698"/>
    </location>
</feature>
<evidence type="ECO:0000256" key="1">
    <source>
        <dbReference type="SAM" id="MobiDB-lite"/>
    </source>
</evidence>
<feature type="compositionally biased region" description="Acidic residues" evidence="1">
    <location>
        <begin position="738"/>
        <end position="747"/>
    </location>
</feature>
<name>A0A6B0T4J0_9EURY</name>
<dbReference type="PANTHER" id="PTHR35399:SF2">
    <property type="entry name" value="DUF839 DOMAIN-CONTAINING PROTEIN"/>
    <property type="match status" value="1"/>
</dbReference>
<feature type="compositionally biased region" description="Low complexity" evidence="1">
    <location>
        <begin position="1"/>
        <end position="19"/>
    </location>
</feature>
<feature type="compositionally biased region" description="Low complexity" evidence="1">
    <location>
        <begin position="722"/>
        <end position="737"/>
    </location>
</feature>
<evidence type="ECO:0000313" key="2">
    <source>
        <dbReference type="EMBL" id="MXR50212.1"/>
    </source>
</evidence>
<dbReference type="Proteomes" id="UP000466535">
    <property type="component" value="Unassembled WGS sequence"/>
</dbReference>
<dbReference type="AlphaFoldDB" id="A0A6B0T4J0"/>